<feature type="transmembrane region" description="Helical" evidence="8">
    <location>
        <begin position="329"/>
        <end position="347"/>
    </location>
</feature>
<evidence type="ECO:0000313" key="11">
    <source>
        <dbReference type="Proteomes" id="UP000060787"/>
    </source>
</evidence>
<feature type="transmembrane region" description="Helical" evidence="8">
    <location>
        <begin position="75"/>
        <end position="93"/>
    </location>
</feature>
<dbReference type="EMBL" id="CP011129">
    <property type="protein sequence ID" value="ALN81632.1"/>
    <property type="molecule type" value="Genomic_DNA"/>
</dbReference>
<evidence type="ECO:0000256" key="7">
    <source>
        <dbReference type="ARBA" id="ARBA00023136"/>
    </source>
</evidence>
<dbReference type="Proteomes" id="UP000060787">
    <property type="component" value="Chromosome"/>
</dbReference>
<keyword evidence="3 10" id="KW-0328">Glycosyltransferase</keyword>
<dbReference type="AlphaFoldDB" id="A0A0S2FDN4"/>
<feature type="transmembrane region" description="Helical" evidence="8">
    <location>
        <begin position="300"/>
        <end position="322"/>
    </location>
</feature>
<evidence type="ECO:0000256" key="1">
    <source>
        <dbReference type="ARBA" id="ARBA00004651"/>
    </source>
</evidence>
<dbReference type="GO" id="GO:0009103">
    <property type="term" value="P:lipopolysaccharide biosynthetic process"/>
    <property type="evidence" value="ECO:0007669"/>
    <property type="project" value="UniProtKB-ARBA"/>
</dbReference>
<evidence type="ECO:0000256" key="8">
    <source>
        <dbReference type="SAM" id="Phobius"/>
    </source>
</evidence>
<keyword evidence="7 8" id="KW-0472">Membrane</keyword>
<protein>
    <submittedName>
        <fullName evidence="10">Dolichyl-phosphate-mannose-mannosyltransferase family protein</fullName>
    </submittedName>
</protein>
<feature type="transmembrane region" description="Helical" evidence="8">
    <location>
        <begin position="167"/>
        <end position="185"/>
    </location>
</feature>
<organism evidence="10 11">
    <name type="scientific">Lysobacter antibioticus</name>
    <dbReference type="NCBI Taxonomy" id="84531"/>
    <lineage>
        <taxon>Bacteria</taxon>
        <taxon>Pseudomonadati</taxon>
        <taxon>Pseudomonadota</taxon>
        <taxon>Gammaproteobacteria</taxon>
        <taxon>Lysobacterales</taxon>
        <taxon>Lysobacteraceae</taxon>
        <taxon>Lysobacter</taxon>
    </lineage>
</organism>
<keyword evidence="4 10" id="KW-0808">Transferase</keyword>
<evidence type="ECO:0000313" key="10">
    <source>
        <dbReference type="EMBL" id="ALN81632.1"/>
    </source>
</evidence>
<feature type="domain" description="Glycosyltransferase RgtA/B/C/D-like" evidence="9">
    <location>
        <begin position="56"/>
        <end position="214"/>
    </location>
</feature>
<reference evidence="10 11" key="1">
    <citation type="journal article" date="2015" name="BMC Genomics">
        <title>Comparative genomics and metabolic profiling of the genus Lysobacter.</title>
        <authorList>
            <person name="de Bruijn I."/>
            <person name="Cheng X."/>
            <person name="de Jager V."/>
            <person name="Exposito R.G."/>
            <person name="Watrous J."/>
            <person name="Patel N."/>
            <person name="Postma J."/>
            <person name="Dorrestein P.C."/>
            <person name="Kobayashi D."/>
            <person name="Raaijmakers J.M."/>
        </authorList>
    </citation>
    <scope>NUCLEOTIDE SEQUENCE [LARGE SCALE GENOMIC DNA]</scope>
    <source>
        <strain evidence="10 11">76</strain>
    </source>
</reference>
<feature type="transmembrane region" description="Helical" evidence="8">
    <location>
        <begin position="197"/>
        <end position="216"/>
    </location>
</feature>
<feature type="transmembrane region" description="Helical" evidence="8">
    <location>
        <begin position="240"/>
        <end position="263"/>
    </location>
</feature>
<dbReference type="Pfam" id="PF13231">
    <property type="entry name" value="PMT_2"/>
    <property type="match status" value="1"/>
</dbReference>
<evidence type="ECO:0000256" key="6">
    <source>
        <dbReference type="ARBA" id="ARBA00022989"/>
    </source>
</evidence>
<dbReference type="GO" id="GO:0016763">
    <property type="term" value="F:pentosyltransferase activity"/>
    <property type="evidence" value="ECO:0007669"/>
    <property type="project" value="TreeGrafter"/>
</dbReference>
<feature type="transmembrane region" description="Helical" evidence="8">
    <location>
        <begin position="105"/>
        <end position="126"/>
    </location>
</feature>
<dbReference type="KEGG" id="lab:LA76x_3508"/>
<dbReference type="PATRIC" id="fig|84531.8.peg.3525"/>
<accession>A0A0S2FDN4</accession>
<keyword evidence="2" id="KW-1003">Cell membrane</keyword>
<dbReference type="InterPro" id="IPR038731">
    <property type="entry name" value="RgtA/B/C-like"/>
</dbReference>
<evidence type="ECO:0000256" key="2">
    <source>
        <dbReference type="ARBA" id="ARBA00022475"/>
    </source>
</evidence>
<evidence type="ECO:0000256" key="5">
    <source>
        <dbReference type="ARBA" id="ARBA00022692"/>
    </source>
</evidence>
<evidence type="ECO:0000259" key="9">
    <source>
        <dbReference type="Pfam" id="PF13231"/>
    </source>
</evidence>
<dbReference type="PANTHER" id="PTHR33908">
    <property type="entry name" value="MANNOSYLTRANSFERASE YKCB-RELATED"/>
    <property type="match status" value="1"/>
</dbReference>
<dbReference type="InterPro" id="IPR050297">
    <property type="entry name" value="LipidA_mod_glycosyltrf_83"/>
</dbReference>
<name>A0A0S2FDN4_LYSAN</name>
<dbReference type="GO" id="GO:0005886">
    <property type="term" value="C:plasma membrane"/>
    <property type="evidence" value="ECO:0007669"/>
    <property type="project" value="UniProtKB-SubCell"/>
</dbReference>
<keyword evidence="5 8" id="KW-0812">Transmembrane</keyword>
<feature type="transmembrane region" description="Helical" evidence="8">
    <location>
        <begin position="275"/>
        <end position="294"/>
    </location>
</feature>
<comment type="subcellular location">
    <subcellularLocation>
        <location evidence="1">Cell membrane</location>
        <topology evidence="1">Multi-pass membrane protein</topology>
    </subcellularLocation>
</comment>
<dbReference type="eggNOG" id="COG1807">
    <property type="taxonomic scope" value="Bacteria"/>
</dbReference>
<dbReference type="PANTHER" id="PTHR33908:SF11">
    <property type="entry name" value="MEMBRANE PROTEIN"/>
    <property type="match status" value="1"/>
</dbReference>
<keyword evidence="11" id="KW-1185">Reference proteome</keyword>
<evidence type="ECO:0000256" key="3">
    <source>
        <dbReference type="ARBA" id="ARBA00022676"/>
    </source>
</evidence>
<keyword evidence="6 8" id="KW-1133">Transmembrane helix</keyword>
<sequence length="616" mass="67271">MRDKDEAQPIRRLFWVLWAAVLLLKLGVVAQLPLFVDEAFYWQEGRHPAAAYSDLPGLTAWLARLGVELGGDHTWALRAPFLAMSALVPWLLARITAREFGERQGWVAGCFGVLLPLSGSLGLLALPDAMMALATLLCLDAGARLLREVDARAAVELAVGLALGALSHYRFIAVIAVGGVVLLCLPEGRRALRDVRVVIAAAIGASAWAPLVAWNMDNADAGLRFQLVDRHPWSFHAEGLWFVAIQALLVTPPLLIALTLAGARGARAASPITRYFALFGSLIVLGFFVLGFFADTERVSFHWPLPGFMALLPLLPGVLAGWPRWARRLTAATAGVALLAILAYYLVVSVPGLRARSAGEKWYPSNFAGWGELADAVRQRQRSMPPGTRIVADNFKVGAELGFALGDPRIAVLDHPINHKHGRAPQLRLWGLQSAGRAEWGAAPVLLVVGATEVEYKNLLRRYHQLCAMVGPLPPPQMLNVDHGRQRFALFALDGAKREGDCTTPAMAWVDAPLPGRKVGREFDVSGWAFKDGVGLARVEIMLDGRVVAQASYGRELPGVRSYWEVSNDPQHPRVGFDAKVRLDAEPPGRHWLGLRLHGRDGSVEDWAEQPIEVRR</sequence>
<feature type="transmembrane region" description="Helical" evidence="8">
    <location>
        <begin position="12"/>
        <end position="36"/>
    </location>
</feature>
<proteinExistence type="predicted"/>
<dbReference type="STRING" id="84531.LA76x_3508"/>
<gene>
    <name evidence="10" type="ORF">LA76x_3508</name>
</gene>
<dbReference type="RefSeq" id="WP_057918617.1">
    <property type="nucleotide sequence ID" value="NZ_CP011129.1"/>
</dbReference>
<evidence type="ECO:0000256" key="4">
    <source>
        <dbReference type="ARBA" id="ARBA00022679"/>
    </source>
</evidence>